<reference evidence="4" key="2">
    <citation type="journal article" date="2018" name="Genome Res.">
        <title>The genomic architecture and molecular evolution of ant odorant receptors.</title>
        <authorList>
            <person name="McKenzie S.K."/>
            <person name="Kronauer D.J.C."/>
        </authorList>
    </citation>
    <scope>NUCLEOTIDE SEQUENCE [LARGE SCALE GENOMIC DNA]</scope>
    <source>
        <strain evidence="4">Clonal line C1</strain>
    </source>
</reference>
<dbReference type="SUPFAM" id="SSF52087">
    <property type="entry name" value="CRAL/TRIO domain"/>
    <property type="match status" value="1"/>
</dbReference>
<evidence type="ECO:0000313" key="4">
    <source>
        <dbReference type="EMBL" id="RLU25598.1"/>
    </source>
</evidence>
<accession>A0A026WI10</accession>
<reference evidence="3 5" key="1">
    <citation type="journal article" date="2014" name="Curr. Biol.">
        <title>The genome of the clonal raider ant Cerapachys biroi.</title>
        <authorList>
            <person name="Oxley P.R."/>
            <person name="Ji L."/>
            <person name="Fetter-Pruneda I."/>
            <person name="McKenzie S.K."/>
            <person name="Li C."/>
            <person name="Hu H."/>
            <person name="Zhang G."/>
            <person name="Kronauer D.J."/>
        </authorList>
    </citation>
    <scope>NUCLEOTIDE SEQUENCE [LARGE SCALE GENOMIC DNA]</scope>
</reference>
<dbReference type="GO" id="GO:0016020">
    <property type="term" value="C:membrane"/>
    <property type="evidence" value="ECO:0007669"/>
    <property type="project" value="TreeGrafter"/>
</dbReference>
<feature type="compositionally biased region" description="Basic and acidic residues" evidence="1">
    <location>
        <begin position="12"/>
        <end position="24"/>
    </location>
</feature>
<dbReference type="SUPFAM" id="SSF46938">
    <property type="entry name" value="CRAL/TRIO N-terminal domain"/>
    <property type="match status" value="1"/>
</dbReference>
<protein>
    <submittedName>
        <fullName evidence="3">Alpha-tocopherol transfer protein-like protein</fullName>
    </submittedName>
</protein>
<keyword evidence="5" id="KW-1185">Reference proteome</keyword>
<feature type="domain" description="CRAL-TRIO" evidence="2">
    <location>
        <begin position="90"/>
        <end position="254"/>
    </location>
</feature>
<dbReference type="Gene3D" id="1.10.8.20">
    <property type="entry name" value="N-terminal domain of phosphatidylinositol transfer protein sec14p"/>
    <property type="match status" value="1"/>
</dbReference>
<dbReference type="AlphaFoldDB" id="A0A026WI10"/>
<reference evidence="4" key="3">
    <citation type="submission" date="2018-07" db="EMBL/GenBank/DDBJ databases">
        <authorList>
            <person name="Mckenzie S.K."/>
            <person name="Kronauer D.J.C."/>
        </authorList>
    </citation>
    <scope>NUCLEOTIDE SEQUENCE</scope>
    <source>
        <strain evidence="4">Clonal line C1</strain>
    </source>
</reference>
<dbReference type="PANTHER" id="PTHR10174">
    <property type="entry name" value="ALPHA-TOCOPHEROL TRANSFER PROTEIN-RELATED"/>
    <property type="match status" value="1"/>
</dbReference>
<evidence type="ECO:0000256" key="1">
    <source>
        <dbReference type="SAM" id="MobiDB-lite"/>
    </source>
</evidence>
<dbReference type="Proteomes" id="UP000279307">
    <property type="component" value="Chromosome 2"/>
</dbReference>
<organism evidence="3 5">
    <name type="scientific">Ooceraea biroi</name>
    <name type="common">Clonal raider ant</name>
    <name type="synonym">Cerapachys biroi</name>
    <dbReference type="NCBI Taxonomy" id="2015173"/>
    <lineage>
        <taxon>Eukaryota</taxon>
        <taxon>Metazoa</taxon>
        <taxon>Ecdysozoa</taxon>
        <taxon>Arthropoda</taxon>
        <taxon>Hexapoda</taxon>
        <taxon>Insecta</taxon>
        <taxon>Pterygota</taxon>
        <taxon>Neoptera</taxon>
        <taxon>Endopterygota</taxon>
        <taxon>Hymenoptera</taxon>
        <taxon>Apocrita</taxon>
        <taxon>Aculeata</taxon>
        <taxon>Formicoidea</taxon>
        <taxon>Formicidae</taxon>
        <taxon>Dorylinae</taxon>
        <taxon>Ooceraea</taxon>
    </lineage>
</organism>
<dbReference type="PRINTS" id="PR00180">
    <property type="entry name" value="CRETINALDHBP"/>
</dbReference>
<dbReference type="OrthoDB" id="6682367at2759"/>
<dbReference type="CDD" id="cd00170">
    <property type="entry name" value="SEC14"/>
    <property type="match status" value="1"/>
</dbReference>
<dbReference type="Proteomes" id="UP000053097">
    <property type="component" value="Unassembled WGS sequence"/>
</dbReference>
<dbReference type="PANTHER" id="PTHR10174:SF224">
    <property type="entry name" value="RETINOL-BINDING PROTEIN PINTA"/>
    <property type="match status" value="1"/>
</dbReference>
<dbReference type="InterPro" id="IPR001251">
    <property type="entry name" value="CRAL-TRIO_dom"/>
</dbReference>
<dbReference type="OMA" id="KNSIERC"/>
<proteinExistence type="predicted"/>
<dbReference type="Pfam" id="PF00650">
    <property type="entry name" value="CRAL_TRIO"/>
    <property type="match status" value="1"/>
</dbReference>
<feature type="region of interest" description="Disordered" evidence="1">
    <location>
        <begin position="1"/>
        <end position="24"/>
    </location>
</feature>
<dbReference type="Gene3D" id="3.40.525.10">
    <property type="entry name" value="CRAL-TRIO lipid binding domain"/>
    <property type="match status" value="1"/>
</dbReference>
<evidence type="ECO:0000313" key="5">
    <source>
        <dbReference type="Proteomes" id="UP000053097"/>
    </source>
</evidence>
<gene>
    <name evidence="4" type="ORF">DMN91_001755</name>
    <name evidence="3" type="ORF">X777_04215</name>
</gene>
<sequence>MTLLPPTAAQQKRMDKELPSDPEMRKQDVRALREWLSKQPHLPNCMDNDKLERFLYGCKNSIERCKLILERYYSVRTSLPEFFAVRDPLSRDIQDCVDNIDYFVLPSLTEEGYRVTILRMRETDPDKFSLQAICRRVLMVLDIRLMEESCLSNIMVIDLKGCSAAHFAKFSPTHSIVRRAMLAVQDSMPFRLFSVHYLHAPSFITNIINVFYPFLKEKLIEKFHIHNGGGEELHAYMDKDILPNEWGGKAGTFRELNAAWREKIEKNRDWFLREEKLSRIDEKARLPESKPSCLVMELEGIQGSFRKLNID</sequence>
<evidence type="ECO:0000313" key="3">
    <source>
        <dbReference type="EMBL" id="EZA55687.1"/>
    </source>
</evidence>
<evidence type="ECO:0000259" key="2">
    <source>
        <dbReference type="PROSITE" id="PS50191"/>
    </source>
</evidence>
<dbReference type="SMART" id="SM00516">
    <property type="entry name" value="SEC14"/>
    <property type="match status" value="1"/>
</dbReference>
<name>A0A026WI10_OOCBI</name>
<dbReference type="Gene3D" id="1.20.5.1200">
    <property type="entry name" value="Alpha-tocopherol transfer"/>
    <property type="match status" value="1"/>
</dbReference>
<dbReference type="PROSITE" id="PS50191">
    <property type="entry name" value="CRAL_TRIO"/>
    <property type="match status" value="1"/>
</dbReference>
<dbReference type="GO" id="GO:1902936">
    <property type="term" value="F:phosphatidylinositol bisphosphate binding"/>
    <property type="evidence" value="ECO:0007669"/>
    <property type="project" value="TreeGrafter"/>
</dbReference>
<dbReference type="EMBL" id="KK107193">
    <property type="protein sequence ID" value="EZA55687.1"/>
    <property type="molecule type" value="Genomic_DNA"/>
</dbReference>
<dbReference type="InterPro" id="IPR036865">
    <property type="entry name" value="CRAL-TRIO_dom_sf"/>
</dbReference>
<dbReference type="InterPro" id="IPR036273">
    <property type="entry name" value="CRAL/TRIO_N_dom_sf"/>
</dbReference>
<dbReference type="EMBL" id="QOIP01000002">
    <property type="protein sequence ID" value="RLU25598.1"/>
    <property type="molecule type" value="Genomic_DNA"/>
</dbReference>